<accession>A0A2K3KSI0</accession>
<feature type="compositionally biased region" description="Basic and acidic residues" evidence="1">
    <location>
        <begin position="15"/>
        <end position="31"/>
    </location>
</feature>
<sequence>MDLDVALRIDSPSPRTDERTSKQKREIGRWE</sequence>
<comment type="caution">
    <text evidence="2">The sequence shown here is derived from an EMBL/GenBank/DDBJ whole genome shotgun (WGS) entry which is preliminary data.</text>
</comment>
<evidence type="ECO:0000256" key="1">
    <source>
        <dbReference type="SAM" id="MobiDB-lite"/>
    </source>
</evidence>
<gene>
    <name evidence="2" type="ORF">L195_g064348</name>
</gene>
<name>A0A2K3KSI0_TRIPR</name>
<dbReference type="Proteomes" id="UP000236291">
    <property type="component" value="Unassembled WGS sequence"/>
</dbReference>
<evidence type="ECO:0000313" key="2">
    <source>
        <dbReference type="EMBL" id="PNX69252.1"/>
    </source>
</evidence>
<organism evidence="2 3">
    <name type="scientific">Trifolium pratense</name>
    <name type="common">Red clover</name>
    <dbReference type="NCBI Taxonomy" id="57577"/>
    <lineage>
        <taxon>Eukaryota</taxon>
        <taxon>Viridiplantae</taxon>
        <taxon>Streptophyta</taxon>
        <taxon>Embryophyta</taxon>
        <taxon>Tracheophyta</taxon>
        <taxon>Spermatophyta</taxon>
        <taxon>Magnoliopsida</taxon>
        <taxon>eudicotyledons</taxon>
        <taxon>Gunneridae</taxon>
        <taxon>Pentapetalae</taxon>
        <taxon>rosids</taxon>
        <taxon>fabids</taxon>
        <taxon>Fabales</taxon>
        <taxon>Fabaceae</taxon>
        <taxon>Papilionoideae</taxon>
        <taxon>50 kb inversion clade</taxon>
        <taxon>NPAAA clade</taxon>
        <taxon>Hologalegina</taxon>
        <taxon>IRL clade</taxon>
        <taxon>Trifolieae</taxon>
        <taxon>Trifolium</taxon>
    </lineage>
</organism>
<protein>
    <submittedName>
        <fullName evidence="2">Uncharacterized protein</fullName>
    </submittedName>
</protein>
<dbReference type="AlphaFoldDB" id="A0A2K3KSI0"/>
<feature type="non-terminal residue" evidence="2">
    <location>
        <position position="31"/>
    </location>
</feature>
<proteinExistence type="predicted"/>
<evidence type="ECO:0000313" key="3">
    <source>
        <dbReference type="Proteomes" id="UP000236291"/>
    </source>
</evidence>
<reference evidence="2 3" key="1">
    <citation type="journal article" date="2014" name="Am. J. Bot.">
        <title>Genome assembly and annotation for red clover (Trifolium pratense; Fabaceae).</title>
        <authorList>
            <person name="Istvanek J."/>
            <person name="Jaros M."/>
            <person name="Krenek A."/>
            <person name="Repkova J."/>
        </authorList>
    </citation>
    <scope>NUCLEOTIDE SEQUENCE [LARGE SCALE GENOMIC DNA]</scope>
    <source>
        <strain evidence="3">cv. Tatra</strain>
        <tissue evidence="2">Young leaves</tissue>
    </source>
</reference>
<reference evidence="2 3" key="2">
    <citation type="journal article" date="2017" name="Front. Plant Sci.">
        <title>Gene Classification and Mining of Molecular Markers Useful in Red Clover (Trifolium pratense) Breeding.</title>
        <authorList>
            <person name="Istvanek J."/>
            <person name="Dluhosova J."/>
            <person name="Dluhos P."/>
            <person name="Patkova L."/>
            <person name="Nedelnik J."/>
            <person name="Repkova J."/>
        </authorList>
    </citation>
    <scope>NUCLEOTIDE SEQUENCE [LARGE SCALE GENOMIC DNA]</scope>
    <source>
        <strain evidence="3">cv. Tatra</strain>
        <tissue evidence="2">Young leaves</tissue>
    </source>
</reference>
<dbReference type="EMBL" id="ASHM01244710">
    <property type="protein sequence ID" value="PNX69252.1"/>
    <property type="molecule type" value="Genomic_DNA"/>
</dbReference>
<feature type="region of interest" description="Disordered" evidence="1">
    <location>
        <begin position="1"/>
        <end position="31"/>
    </location>
</feature>